<organism evidence="13 14">
    <name type="scientific">Debaryomyces hansenii (strain ATCC 36239 / CBS 767 / BCRC 21394 / JCM 1990 / NBRC 0083 / IGC 2968)</name>
    <name type="common">Yeast</name>
    <name type="synonym">Torulaspora hansenii</name>
    <dbReference type="NCBI Taxonomy" id="284592"/>
    <lineage>
        <taxon>Eukaryota</taxon>
        <taxon>Fungi</taxon>
        <taxon>Dikarya</taxon>
        <taxon>Ascomycota</taxon>
        <taxon>Saccharomycotina</taxon>
        <taxon>Pichiomycetes</taxon>
        <taxon>Debaryomycetaceae</taxon>
        <taxon>Debaryomyces</taxon>
    </lineage>
</organism>
<feature type="binding site" evidence="10">
    <location>
        <position position="279"/>
    </location>
    <ligand>
        <name>FAD</name>
        <dbReference type="ChEBI" id="CHEBI:57692"/>
    </ligand>
</feature>
<dbReference type="InterPro" id="IPR017927">
    <property type="entry name" value="FAD-bd_FR_type"/>
</dbReference>
<proteinExistence type="inferred from homology"/>
<evidence type="ECO:0000256" key="1">
    <source>
        <dbReference type="ARBA" id="ARBA00001974"/>
    </source>
</evidence>
<keyword evidence="7" id="KW-0560">Oxidoreductase</keyword>
<feature type="binding site" evidence="10">
    <location>
        <position position="355"/>
    </location>
    <ligand>
        <name>FAD</name>
        <dbReference type="ChEBI" id="CHEBI:57692"/>
    </ligand>
</feature>
<protein>
    <submittedName>
        <fullName evidence="13">DEHA2G08162p</fullName>
    </submittedName>
</protein>
<dbReference type="InterPro" id="IPR017938">
    <property type="entry name" value="Riboflavin_synthase-like_b-brl"/>
</dbReference>
<dbReference type="HOGENOM" id="CLU_555744_0_0_1"/>
<dbReference type="PANTHER" id="PTHR19370:SF189">
    <property type="entry name" value="CYTOCHROME C MITOCHONDRIAL IMPORT FACTOR CYC2"/>
    <property type="match status" value="1"/>
</dbReference>
<dbReference type="CDD" id="cd06183">
    <property type="entry name" value="cyt_b5_reduct_like"/>
    <property type="match status" value="1"/>
</dbReference>
<dbReference type="KEGG" id="dha:DEHA2G08162g"/>
<dbReference type="Pfam" id="PF00970">
    <property type="entry name" value="FAD_binding_6"/>
    <property type="match status" value="1"/>
</dbReference>
<dbReference type="eggNOG" id="KOG0534">
    <property type="taxonomic scope" value="Eukaryota"/>
</dbReference>
<evidence type="ECO:0000256" key="5">
    <source>
        <dbReference type="ARBA" id="ARBA00022787"/>
    </source>
</evidence>
<keyword evidence="4 10" id="KW-0285">Flavoprotein</keyword>
<dbReference type="GO" id="GO:0016491">
    <property type="term" value="F:oxidoreductase activity"/>
    <property type="evidence" value="ECO:0007669"/>
    <property type="project" value="UniProtKB-KW"/>
</dbReference>
<dbReference type="InterPro" id="IPR039261">
    <property type="entry name" value="FNR_nucleotide-bd"/>
</dbReference>
<dbReference type="InterPro" id="IPR008333">
    <property type="entry name" value="Cbr1-like_FAD-bd_dom"/>
</dbReference>
<evidence type="ECO:0000256" key="4">
    <source>
        <dbReference type="ARBA" id="ARBA00022630"/>
    </source>
</evidence>
<dbReference type="AlphaFoldDB" id="Q6BIR8"/>
<reference evidence="13 14" key="1">
    <citation type="journal article" date="2004" name="Nature">
        <title>Genome evolution in yeasts.</title>
        <authorList>
            <consortium name="Genolevures"/>
            <person name="Dujon B."/>
            <person name="Sherman D."/>
            <person name="Fischer G."/>
            <person name="Durrens P."/>
            <person name="Casaregola S."/>
            <person name="Lafontaine I."/>
            <person name="de Montigny J."/>
            <person name="Marck C."/>
            <person name="Neuveglise C."/>
            <person name="Talla E."/>
            <person name="Goffard N."/>
            <person name="Frangeul L."/>
            <person name="Aigle M."/>
            <person name="Anthouard V."/>
            <person name="Babour A."/>
            <person name="Barbe V."/>
            <person name="Barnay S."/>
            <person name="Blanchin S."/>
            <person name="Beckerich J.M."/>
            <person name="Beyne E."/>
            <person name="Bleykasten C."/>
            <person name="Boisrame A."/>
            <person name="Boyer J."/>
            <person name="Cattolico L."/>
            <person name="Confanioleri F."/>
            <person name="de Daruvar A."/>
            <person name="Despons L."/>
            <person name="Fabre E."/>
            <person name="Fairhead C."/>
            <person name="Ferry-Dumazet H."/>
            <person name="Groppi A."/>
            <person name="Hantraye F."/>
            <person name="Hennequin C."/>
            <person name="Jauniaux N."/>
            <person name="Joyet P."/>
            <person name="Kachouri R."/>
            <person name="Kerrest A."/>
            <person name="Koszul R."/>
            <person name="Lemaire M."/>
            <person name="Lesur I."/>
            <person name="Ma L."/>
            <person name="Muller H."/>
            <person name="Nicaud J.M."/>
            <person name="Nikolski M."/>
            <person name="Oztas S."/>
            <person name="Ozier-Kalogeropoulos O."/>
            <person name="Pellenz S."/>
            <person name="Potier S."/>
            <person name="Richard G.F."/>
            <person name="Straub M.L."/>
            <person name="Suleau A."/>
            <person name="Swennene D."/>
            <person name="Tekaia F."/>
            <person name="Wesolowski-Louvel M."/>
            <person name="Westhof E."/>
            <person name="Wirth B."/>
            <person name="Zeniou-Meyer M."/>
            <person name="Zivanovic I."/>
            <person name="Bolotin-Fukuhara M."/>
            <person name="Thierry A."/>
            <person name="Bouchier C."/>
            <person name="Caudron B."/>
            <person name="Scarpelli C."/>
            <person name="Gaillardin C."/>
            <person name="Weissenbach J."/>
            <person name="Wincker P."/>
            <person name="Souciet J.L."/>
        </authorList>
    </citation>
    <scope>NUCLEOTIDE SEQUENCE [LARGE SCALE GENOMIC DNA]</scope>
    <source>
        <strain evidence="14">ATCC 36239 / CBS 767 / BCRC 21394 / JCM 1990 / NBRC 0083 / IGC 2968</strain>
    </source>
</reference>
<comment type="cofactor">
    <cofactor evidence="1 10">
        <name>FAD</name>
        <dbReference type="ChEBI" id="CHEBI:57692"/>
    </cofactor>
</comment>
<evidence type="ECO:0000256" key="2">
    <source>
        <dbReference type="ARBA" id="ARBA00004294"/>
    </source>
</evidence>
<dbReference type="GO" id="GO:0005741">
    <property type="term" value="C:mitochondrial outer membrane"/>
    <property type="evidence" value="ECO:0007669"/>
    <property type="project" value="UniProtKB-SubCell"/>
</dbReference>
<comment type="subcellular location">
    <subcellularLocation>
        <location evidence="2">Mitochondrion outer membrane</location>
    </subcellularLocation>
</comment>
<dbReference type="InterPro" id="IPR001834">
    <property type="entry name" value="CBR-like"/>
</dbReference>
<name>Q6BIR8_DEBHA</name>
<feature type="domain" description="FAD-binding FR-type" evidence="12">
    <location>
        <begin position="165"/>
        <end position="304"/>
    </location>
</feature>
<accession>Q6BIR8</accession>
<feature type="binding site" evidence="10">
    <location>
        <position position="280"/>
    </location>
    <ligand>
        <name>FAD</name>
        <dbReference type="ChEBI" id="CHEBI:57692"/>
    </ligand>
</feature>
<evidence type="ECO:0000256" key="9">
    <source>
        <dbReference type="ARBA" id="ARBA00023136"/>
    </source>
</evidence>
<feature type="compositionally biased region" description="Basic and acidic residues" evidence="11">
    <location>
        <begin position="31"/>
        <end position="45"/>
    </location>
</feature>
<evidence type="ECO:0000256" key="10">
    <source>
        <dbReference type="PIRSR" id="PIRSR601834-1"/>
    </source>
</evidence>
<keyword evidence="8" id="KW-0496">Mitochondrion</keyword>
<keyword evidence="6 10" id="KW-0274">FAD</keyword>
<dbReference type="STRING" id="284592.Q6BIR8"/>
<keyword evidence="9" id="KW-0472">Membrane</keyword>
<sequence>MIGIRSIGCRVLANRSFGVRLANQTFYRCKSNTDKSNKKTDKELTSNDANNDKVGNFKVKSTSSPASPAPMDPNSGVSHYLKKDNKPYIPKLKHERLSYEYPGLPNQDDFTKHTNEKKPKVVNRWSRYFPKIITAVVVLWGAYAIKVWVYSPEPGSDSQELLDPKEFHRFIIAHKEEIDDQHFLIELIPKFNHWQYSFYSNYESKSIWNGDKIWSVDVKQPDIMVVRAYTPLPLFFMKSEYTRSGDRKPLLKVIDNDADDYDKQGSMCLYVKKYDDGEVSRYISSKKIGDELELRGPNIEYKFPYHPLKQFHERPIFRDLPSKIEAENLVEKIKKVNNLPEFDNLTFYAAGTGITPILQVLLSRNPYRGFVDLHYSAQKPGELKPLERFLFFLEKLDRIKLHTHYDNIKNSRLSSKDVAKPESSGYISPLHLEEKEEKSHQLSPEEALKLRMQILNGDDKYQDQIINDDLRVHRYKNAIEQAIVTSKESKKPSSLSLVCGPDGYIDYVAGNKHAEVNEQGPIKGLLGEKDWDNSNTYKL</sequence>
<dbReference type="SUPFAM" id="SSF63380">
    <property type="entry name" value="Riboflavin synthase domain-like"/>
    <property type="match status" value="1"/>
</dbReference>
<dbReference type="RefSeq" id="XP_461903.2">
    <property type="nucleotide sequence ID" value="XM_461903.1"/>
</dbReference>
<evidence type="ECO:0000256" key="6">
    <source>
        <dbReference type="ARBA" id="ARBA00022827"/>
    </source>
</evidence>
<evidence type="ECO:0000256" key="11">
    <source>
        <dbReference type="SAM" id="MobiDB-lite"/>
    </source>
</evidence>
<dbReference type="InParanoid" id="Q6BIR8"/>
<evidence type="ECO:0000256" key="3">
    <source>
        <dbReference type="ARBA" id="ARBA00006105"/>
    </source>
</evidence>
<keyword evidence="5" id="KW-1000">Mitochondrion outer membrane</keyword>
<dbReference type="Gene3D" id="3.40.50.80">
    <property type="entry name" value="Nucleotide-binding domain of ferredoxin-NADP reductase (FNR) module"/>
    <property type="match status" value="1"/>
</dbReference>
<keyword evidence="14" id="KW-1185">Reference proteome</keyword>
<dbReference type="Proteomes" id="UP000000599">
    <property type="component" value="Chromosome G"/>
</dbReference>
<evidence type="ECO:0000313" key="14">
    <source>
        <dbReference type="Proteomes" id="UP000000599"/>
    </source>
</evidence>
<dbReference type="FunCoup" id="Q6BIR8">
    <property type="interactions" value="39"/>
</dbReference>
<comment type="similarity">
    <text evidence="3">Belongs to the flavoprotein pyridine nucleotide cytochrome reductase family.</text>
</comment>
<evidence type="ECO:0000259" key="12">
    <source>
        <dbReference type="PROSITE" id="PS51384"/>
    </source>
</evidence>
<dbReference type="GeneID" id="2904784"/>
<gene>
    <name evidence="13" type="ordered locus">DEHA2G08162g</name>
</gene>
<dbReference type="Gene3D" id="2.40.30.10">
    <property type="entry name" value="Translation factors"/>
    <property type="match status" value="1"/>
</dbReference>
<dbReference type="VEuPathDB" id="FungiDB:DEHA2G08162g"/>
<feature type="region of interest" description="Disordered" evidence="11">
    <location>
        <begin position="31"/>
        <end position="80"/>
    </location>
</feature>
<dbReference type="PROSITE" id="PS51384">
    <property type="entry name" value="FAD_FR"/>
    <property type="match status" value="1"/>
</dbReference>
<dbReference type="OMA" id="FPYHPLK"/>
<feature type="binding site" evidence="10">
    <location>
        <position position="272"/>
    </location>
    <ligand>
        <name>FAD</name>
        <dbReference type="ChEBI" id="CHEBI:57692"/>
    </ligand>
</feature>
<dbReference type="SUPFAM" id="SSF52343">
    <property type="entry name" value="Ferredoxin reductase-like, C-terminal NADP-linked domain"/>
    <property type="match status" value="1"/>
</dbReference>
<dbReference type="OrthoDB" id="432685at2759"/>
<evidence type="ECO:0000256" key="8">
    <source>
        <dbReference type="ARBA" id="ARBA00023128"/>
    </source>
</evidence>
<evidence type="ECO:0000313" key="13">
    <source>
        <dbReference type="EMBL" id="CAG90366.2"/>
    </source>
</evidence>
<evidence type="ECO:0000256" key="7">
    <source>
        <dbReference type="ARBA" id="ARBA00023002"/>
    </source>
</evidence>
<dbReference type="EMBL" id="CR382139">
    <property type="protein sequence ID" value="CAG90366.2"/>
    <property type="molecule type" value="Genomic_DNA"/>
</dbReference>
<dbReference type="PANTHER" id="PTHR19370">
    <property type="entry name" value="NADH-CYTOCHROME B5 REDUCTASE"/>
    <property type="match status" value="1"/>
</dbReference>